<dbReference type="PROSITE" id="PS00671">
    <property type="entry name" value="D_2_HYDROXYACID_DH_3"/>
    <property type="match status" value="1"/>
</dbReference>
<dbReference type="PANTHER" id="PTHR10996:SF283">
    <property type="entry name" value="GLYOXYLATE_HYDROXYPYRUVATE REDUCTASE B"/>
    <property type="match status" value="1"/>
</dbReference>
<dbReference type="GO" id="GO:0005829">
    <property type="term" value="C:cytosol"/>
    <property type="evidence" value="ECO:0007669"/>
    <property type="project" value="TreeGrafter"/>
</dbReference>
<dbReference type="PANTHER" id="PTHR10996">
    <property type="entry name" value="2-HYDROXYACID DEHYDROGENASE-RELATED"/>
    <property type="match status" value="1"/>
</dbReference>
<dbReference type="EMBL" id="LIDN01000020">
    <property type="protein sequence ID" value="KRP34314.1"/>
    <property type="molecule type" value="Genomic_DNA"/>
</dbReference>
<dbReference type="SUPFAM" id="SSF51735">
    <property type="entry name" value="NAD(P)-binding Rossmann-fold domains"/>
    <property type="match status" value="1"/>
</dbReference>
<proteinExistence type="inferred from homology"/>
<dbReference type="GO" id="GO:0051287">
    <property type="term" value="F:NAD binding"/>
    <property type="evidence" value="ECO:0007669"/>
    <property type="project" value="InterPro"/>
</dbReference>
<dbReference type="InterPro" id="IPR029752">
    <property type="entry name" value="D-isomer_DH_CS1"/>
</dbReference>
<dbReference type="InterPro" id="IPR006139">
    <property type="entry name" value="D-isomer_2_OHA_DH_cat_dom"/>
</dbReference>
<evidence type="ECO:0008006" key="10">
    <source>
        <dbReference type="Google" id="ProtNLM"/>
    </source>
</evidence>
<dbReference type="PROSITE" id="PS00065">
    <property type="entry name" value="D_2_HYDROXYACID_DH_1"/>
    <property type="match status" value="1"/>
</dbReference>
<reference evidence="8 9" key="1">
    <citation type="submission" date="2015-10" db="EMBL/GenBank/DDBJ databases">
        <title>Metagenome-Assembled Genomes uncover a global brackish microbiome.</title>
        <authorList>
            <person name="Hugerth L.W."/>
            <person name="Larsson J."/>
            <person name="Alneberg J."/>
            <person name="Lindh M.V."/>
            <person name="Legrand C."/>
            <person name="Pinhassi J."/>
            <person name="Andersson A.F."/>
        </authorList>
    </citation>
    <scope>NUCLEOTIDE SEQUENCE [LARGE SCALE GENOMIC DNA]</scope>
    <source>
        <strain evidence="8">BACL9 MAG-120924-bin69</strain>
    </source>
</reference>
<dbReference type="InterPro" id="IPR006140">
    <property type="entry name" value="D-isomer_DH_NAD-bd"/>
</dbReference>
<dbReference type="AlphaFoldDB" id="A0A0R2XDH2"/>
<evidence type="ECO:0000313" key="8">
    <source>
        <dbReference type="EMBL" id="KRP34314.1"/>
    </source>
</evidence>
<gene>
    <name evidence="8" type="ORF">ABS33_01105</name>
</gene>
<sequence length="332" mass="35244">MKPKVLITNSVPDDHLEPLLGLAEILKGPPGGPMCSREEVLALAPELDAIINQHELTVDRELLAAAPKLKIVANVAIGYNNLDIAALDEAGVWGSNCPGVFAESAADHTMALLLAVARRVPEADAYVRSGRWAKDGFQPGPWDGMLLEGKTIGIVGFGQIGRAVARRAEAFGMRIVFHDAKRHDDPRDRALEALLAESDVVSLHVPLLPRTRHLLRAPSIALMKRGAIVLNMARGPVVDESALAAALASGHLGGAGMDVAENEPEIHPGLLAQRNVVFSPHVGGGTVESRQQARLICAGNVAEVLRGRPPLNPVNKPAKPRSAPDRAVTEMA</sequence>
<dbReference type="Pfam" id="PF02826">
    <property type="entry name" value="2-Hacid_dh_C"/>
    <property type="match status" value="1"/>
</dbReference>
<evidence type="ECO:0000313" key="9">
    <source>
        <dbReference type="Proteomes" id="UP000051220"/>
    </source>
</evidence>
<dbReference type="Pfam" id="PF00389">
    <property type="entry name" value="2-Hacid_dh"/>
    <property type="match status" value="1"/>
</dbReference>
<dbReference type="InterPro" id="IPR029753">
    <property type="entry name" value="D-isomer_DH_CS"/>
</dbReference>
<dbReference type="InterPro" id="IPR050223">
    <property type="entry name" value="D-isomer_2-hydroxyacid_DH"/>
</dbReference>
<dbReference type="SUPFAM" id="SSF52283">
    <property type="entry name" value="Formate/glycerate dehydrogenase catalytic domain-like"/>
    <property type="match status" value="1"/>
</dbReference>
<comment type="caution">
    <text evidence="8">The sequence shown here is derived from an EMBL/GenBank/DDBJ whole genome shotgun (WGS) entry which is preliminary data.</text>
</comment>
<dbReference type="InterPro" id="IPR036291">
    <property type="entry name" value="NAD(P)-bd_dom_sf"/>
</dbReference>
<evidence type="ECO:0000256" key="4">
    <source>
        <dbReference type="RuleBase" id="RU003719"/>
    </source>
</evidence>
<name>A0A0R2XDH2_9BACT</name>
<dbReference type="Gene3D" id="3.40.50.720">
    <property type="entry name" value="NAD(P)-binding Rossmann-like Domain"/>
    <property type="match status" value="2"/>
</dbReference>
<keyword evidence="3" id="KW-0520">NAD</keyword>
<comment type="similarity">
    <text evidence="1 4">Belongs to the D-isomer specific 2-hydroxyacid dehydrogenase family.</text>
</comment>
<evidence type="ECO:0000259" key="7">
    <source>
        <dbReference type="Pfam" id="PF02826"/>
    </source>
</evidence>
<evidence type="ECO:0000256" key="3">
    <source>
        <dbReference type="ARBA" id="ARBA00023027"/>
    </source>
</evidence>
<feature type="region of interest" description="Disordered" evidence="5">
    <location>
        <begin position="307"/>
        <end position="332"/>
    </location>
</feature>
<evidence type="ECO:0000259" key="6">
    <source>
        <dbReference type="Pfam" id="PF00389"/>
    </source>
</evidence>
<dbReference type="GO" id="GO:0030267">
    <property type="term" value="F:glyoxylate reductase (NADPH) activity"/>
    <property type="evidence" value="ECO:0007669"/>
    <property type="project" value="TreeGrafter"/>
</dbReference>
<dbReference type="FunFam" id="3.40.50.720:FF:000203">
    <property type="entry name" value="D-3-phosphoglycerate dehydrogenase (SerA)"/>
    <property type="match status" value="1"/>
</dbReference>
<keyword evidence="2 4" id="KW-0560">Oxidoreductase</keyword>
<feature type="compositionally biased region" description="Basic and acidic residues" evidence="5">
    <location>
        <begin position="322"/>
        <end position="332"/>
    </location>
</feature>
<dbReference type="GO" id="GO:0016618">
    <property type="term" value="F:hydroxypyruvate reductase [NAD(P)H] activity"/>
    <property type="evidence" value="ECO:0007669"/>
    <property type="project" value="TreeGrafter"/>
</dbReference>
<evidence type="ECO:0000256" key="1">
    <source>
        <dbReference type="ARBA" id="ARBA00005854"/>
    </source>
</evidence>
<feature type="domain" description="D-isomer specific 2-hydroxyacid dehydrogenase NAD-binding" evidence="7">
    <location>
        <begin position="110"/>
        <end position="283"/>
    </location>
</feature>
<feature type="domain" description="D-isomer specific 2-hydroxyacid dehydrogenase catalytic" evidence="6">
    <location>
        <begin position="34"/>
        <end position="315"/>
    </location>
</feature>
<dbReference type="Proteomes" id="UP000051220">
    <property type="component" value="Unassembled WGS sequence"/>
</dbReference>
<protein>
    <recommendedName>
        <fullName evidence="10">D-glycerate dehydrogenase</fullName>
    </recommendedName>
</protein>
<organism evidence="8 9">
    <name type="scientific">Verrucomicrobia subdivision 6 bacterium BACL9 MAG-120924-bin69</name>
    <dbReference type="NCBI Taxonomy" id="1655635"/>
    <lineage>
        <taxon>Bacteria</taxon>
        <taxon>Pseudomonadati</taxon>
        <taxon>Verrucomicrobiota</taxon>
        <taxon>Verrucomicrobiia</taxon>
        <taxon>Verrucomicrobiales</taxon>
        <taxon>Verrucomicrobia subdivision 6</taxon>
    </lineage>
</organism>
<evidence type="ECO:0000256" key="2">
    <source>
        <dbReference type="ARBA" id="ARBA00023002"/>
    </source>
</evidence>
<accession>A0A0R2XDH2</accession>
<evidence type="ECO:0000256" key="5">
    <source>
        <dbReference type="SAM" id="MobiDB-lite"/>
    </source>
</evidence>